<dbReference type="AlphaFoldDB" id="A0A495FMI8"/>
<name>A0A495FMI8_9MICC</name>
<dbReference type="Proteomes" id="UP000276055">
    <property type="component" value="Unassembled WGS sequence"/>
</dbReference>
<dbReference type="EMBL" id="RBIR01000001">
    <property type="protein sequence ID" value="RKR29759.1"/>
    <property type="molecule type" value="Genomic_DNA"/>
</dbReference>
<gene>
    <name evidence="1" type="ORF">C8D78_0072</name>
</gene>
<evidence type="ECO:0000313" key="1">
    <source>
        <dbReference type="EMBL" id="RKR29759.1"/>
    </source>
</evidence>
<evidence type="ECO:0000313" key="2">
    <source>
        <dbReference type="Proteomes" id="UP000276055"/>
    </source>
</evidence>
<protein>
    <submittedName>
        <fullName evidence="1">Uncharacterized protein</fullName>
    </submittedName>
</protein>
<accession>A0A495FMI8</accession>
<proteinExistence type="predicted"/>
<comment type="caution">
    <text evidence="1">The sequence shown here is derived from an EMBL/GenBank/DDBJ whole genome shotgun (WGS) entry which is preliminary data.</text>
</comment>
<reference evidence="1 2" key="1">
    <citation type="submission" date="2018-10" db="EMBL/GenBank/DDBJ databases">
        <title>Genomic Encyclopedia of Type Strains, Phase IV (KMG-IV): sequencing the most valuable type-strain genomes for metagenomic binning, comparative biology and taxonomic classification.</title>
        <authorList>
            <person name="Goeker M."/>
        </authorList>
    </citation>
    <scope>NUCLEOTIDE SEQUENCE [LARGE SCALE GENOMIC DNA]</scope>
    <source>
        <strain evidence="1 2">DSM 25586</strain>
    </source>
</reference>
<sequence length="49" mass="5409">MALRDSWDQWILSSLLIIGGLETKSPDRNPDVDRVPATFIVSQAPSKLA</sequence>
<organism evidence="1 2">
    <name type="scientific">Arthrobacter oryzae</name>
    <dbReference type="NCBI Taxonomy" id="409290"/>
    <lineage>
        <taxon>Bacteria</taxon>
        <taxon>Bacillati</taxon>
        <taxon>Actinomycetota</taxon>
        <taxon>Actinomycetes</taxon>
        <taxon>Micrococcales</taxon>
        <taxon>Micrococcaceae</taxon>
        <taxon>Arthrobacter</taxon>
    </lineage>
</organism>